<reference evidence="1" key="1">
    <citation type="submission" date="2018-11" db="EMBL/GenBank/DDBJ databases">
        <authorList>
            <person name="Alioto T."/>
            <person name="Alioto T."/>
        </authorList>
    </citation>
    <scope>NUCLEOTIDE SEQUENCE</scope>
</reference>
<evidence type="ECO:0000313" key="1">
    <source>
        <dbReference type="EMBL" id="VDH98181.1"/>
    </source>
</evidence>
<name>A0A8B6C0G3_MYTGA</name>
<dbReference type="Proteomes" id="UP000596742">
    <property type="component" value="Unassembled WGS sequence"/>
</dbReference>
<comment type="caution">
    <text evidence="1">The sequence shown here is derived from an EMBL/GenBank/DDBJ whole genome shotgun (WGS) entry which is preliminary data.</text>
</comment>
<keyword evidence="2" id="KW-1185">Reference proteome</keyword>
<protein>
    <submittedName>
        <fullName evidence="1">Uncharacterized protein</fullName>
    </submittedName>
</protein>
<dbReference type="OrthoDB" id="6122445at2759"/>
<dbReference type="EMBL" id="UYJE01000980">
    <property type="protein sequence ID" value="VDH98181.1"/>
    <property type="molecule type" value="Genomic_DNA"/>
</dbReference>
<dbReference type="AlphaFoldDB" id="A0A8B6C0G3"/>
<gene>
    <name evidence="1" type="ORF">MGAL_10B088105</name>
</gene>
<sequence length="175" mass="20504">MDLLTPRSLDLEKLQKLQKQMFKQLVSLPTNTPDPAINILTRKLPVGAQIHLKVMTLFINVCTQPNESLQKQLSRRQLCIKSVIYSWFIEVKTIMLKYDVGNASEWLDIQMKRNELLNKAKKGINAYWIERITSLAKLYTGLRYLNSDIFMPRKIHPIFRIKHQSPRDSKRVPTK</sequence>
<evidence type="ECO:0000313" key="2">
    <source>
        <dbReference type="Proteomes" id="UP000596742"/>
    </source>
</evidence>
<proteinExistence type="predicted"/>
<organism evidence="1 2">
    <name type="scientific">Mytilus galloprovincialis</name>
    <name type="common">Mediterranean mussel</name>
    <dbReference type="NCBI Taxonomy" id="29158"/>
    <lineage>
        <taxon>Eukaryota</taxon>
        <taxon>Metazoa</taxon>
        <taxon>Spiralia</taxon>
        <taxon>Lophotrochozoa</taxon>
        <taxon>Mollusca</taxon>
        <taxon>Bivalvia</taxon>
        <taxon>Autobranchia</taxon>
        <taxon>Pteriomorphia</taxon>
        <taxon>Mytilida</taxon>
        <taxon>Mytiloidea</taxon>
        <taxon>Mytilidae</taxon>
        <taxon>Mytilinae</taxon>
        <taxon>Mytilus</taxon>
    </lineage>
</organism>
<accession>A0A8B6C0G3</accession>